<feature type="domain" description="Peptidase C39-like" evidence="2">
    <location>
        <begin position="209"/>
        <end position="346"/>
    </location>
</feature>
<gene>
    <name evidence="3" type="ORF">I8U20_03810</name>
</gene>
<dbReference type="RefSeq" id="WP_181731703.1">
    <property type="nucleotide sequence ID" value="NZ_JACEIR010000003.1"/>
</dbReference>
<protein>
    <submittedName>
        <fullName evidence="3">C39 family peptidase</fullName>
    </submittedName>
</protein>
<dbReference type="InterPro" id="IPR039564">
    <property type="entry name" value="Peptidase_C39-like"/>
</dbReference>
<evidence type="ECO:0000259" key="2">
    <source>
        <dbReference type="Pfam" id="PF13529"/>
    </source>
</evidence>
<dbReference type="AlphaFoldDB" id="A0A8I1A2R0"/>
<dbReference type="EMBL" id="JAECVW010000002">
    <property type="protein sequence ID" value="MBH8594452.1"/>
    <property type="molecule type" value="Genomic_DNA"/>
</dbReference>
<evidence type="ECO:0000313" key="4">
    <source>
        <dbReference type="Proteomes" id="UP000633619"/>
    </source>
</evidence>
<feature type="signal peptide" evidence="1">
    <location>
        <begin position="1"/>
        <end position="24"/>
    </location>
</feature>
<organism evidence="3 4">
    <name type="scientific">Thermoactinomyces intermedius</name>
    <dbReference type="NCBI Taxonomy" id="2024"/>
    <lineage>
        <taxon>Bacteria</taxon>
        <taxon>Bacillati</taxon>
        <taxon>Bacillota</taxon>
        <taxon>Bacilli</taxon>
        <taxon>Bacillales</taxon>
        <taxon>Thermoactinomycetaceae</taxon>
        <taxon>Thermoactinomyces</taxon>
    </lineage>
</organism>
<comment type="caution">
    <text evidence="3">The sequence shown here is derived from an EMBL/GenBank/DDBJ whole genome shotgun (WGS) entry which is preliminary data.</text>
</comment>
<dbReference type="Proteomes" id="UP000633619">
    <property type="component" value="Unassembled WGS sequence"/>
</dbReference>
<reference evidence="3 4" key="1">
    <citation type="submission" date="2020-12" db="EMBL/GenBank/DDBJ databases">
        <title>WGS of Thermoactinomyces spp.</title>
        <authorList>
            <person name="Cheng K."/>
        </authorList>
    </citation>
    <scope>NUCLEOTIDE SEQUENCE [LARGE SCALE GENOMIC DNA]</scope>
    <source>
        <strain evidence="4">CICC 10671\DSM 43846</strain>
    </source>
</reference>
<keyword evidence="1" id="KW-0732">Signal</keyword>
<proteinExistence type="predicted"/>
<keyword evidence="4" id="KW-1185">Reference proteome</keyword>
<dbReference type="Gene3D" id="3.90.70.10">
    <property type="entry name" value="Cysteine proteinases"/>
    <property type="match status" value="1"/>
</dbReference>
<dbReference type="Pfam" id="PF13529">
    <property type="entry name" value="Peptidase_C39_2"/>
    <property type="match status" value="1"/>
</dbReference>
<sequence length="390" mass="43259">MLRFFSTLFIVLLVWAFIPSAVFAASASGSHKRFISLASGLHHGKFDGTFYDGAALRLNPAKLKQGTDSSGKYHFGTFYYGTWTSPVIRENFLETIASWEADTPENTWIEVELRVHSKNRWSSWYSMGVWHENDHPFRRHSVSGQSDEFGRVSVDTLVLNKTASAVQARVTLFTTEPGRSPVLTSLGLSVASGKDEPGQVPKTGLTSALDVPMRSQMVYPDGGEVWCSPTSLSMVMAYWAKVMNQPRWDQPVPQVVTKVWDYVYDGGGNWTFNTAYAASNGLEAKVVRLKSLADAERWTAHRVPVIASIAYGEGELPGSPIPSSNGHLLVIRGFDENGDVLTNDPAGPSDDQVRITYPREAFEKAFLNHSNGTVYLIYPKGWDIPLGDRW</sequence>
<name>A0A8I1A2R0_THEIN</name>
<evidence type="ECO:0000256" key="1">
    <source>
        <dbReference type="SAM" id="SignalP"/>
    </source>
</evidence>
<evidence type="ECO:0000313" key="3">
    <source>
        <dbReference type="EMBL" id="MBH8594452.1"/>
    </source>
</evidence>
<accession>A0A8I1A2R0</accession>
<feature type="chain" id="PRO_5034090109" evidence="1">
    <location>
        <begin position="25"/>
        <end position="390"/>
    </location>
</feature>